<dbReference type="PANTHER" id="PTHR36767">
    <property type="entry name" value="OS05G0126200 PROTEIN"/>
    <property type="match status" value="1"/>
</dbReference>
<dbReference type="CDD" id="cd23700">
    <property type="entry name" value="At3g51010"/>
    <property type="match status" value="1"/>
</dbReference>
<feature type="region of interest" description="Disordered" evidence="2">
    <location>
        <begin position="66"/>
        <end position="119"/>
    </location>
</feature>
<dbReference type="Proteomes" id="UP000701853">
    <property type="component" value="Chromosome 11"/>
</dbReference>
<dbReference type="AlphaFoldDB" id="A0A8J5Y6L9"/>
<dbReference type="GO" id="GO:0005739">
    <property type="term" value="C:mitochondrion"/>
    <property type="evidence" value="ECO:0007669"/>
    <property type="project" value="TreeGrafter"/>
</dbReference>
<sequence>MGFGALRSIVRPLCRTLLSQASPASGTMSTLPSYLCPKPCLNSLLCGSIYRQSPWISMSNQLHSLTDTRFPKRRPQDKPRRKRASLKPPGPYAWVKYTPGEPILPNNPNEGSVKRRNEKKRMRLRRAFKLAEAKKRKAQLQEANRKKKIKQVERKMAAVARDRAWAERLVELQGLETRKQKGVQKFHLALVEDLFLAL</sequence>
<accession>A0A8J5Y6L9</accession>
<evidence type="ECO:0000256" key="2">
    <source>
        <dbReference type="SAM" id="MobiDB-lite"/>
    </source>
</evidence>
<protein>
    <submittedName>
        <fullName evidence="3">Uncharacterized protein</fullName>
    </submittedName>
</protein>
<feature type="compositionally biased region" description="Basic residues" evidence="2">
    <location>
        <begin position="71"/>
        <end position="85"/>
    </location>
</feature>
<feature type="coiled-coil region" evidence="1">
    <location>
        <begin position="121"/>
        <end position="155"/>
    </location>
</feature>
<organism evidence="3 4">
    <name type="scientific">Gossypium anomalum</name>
    <dbReference type="NCBI Taxonomy" id="47600"/>
    <lineage>
        <taxon>Eukaryota</taxon>
        <taxon>Viridiplantae</taxon>
        <taxon>Streptophyta</taxon>
        <taxon>Embryophyta</taxon>
        <taxon>Tracheophyta</taxon>
        <taxon>Spermatophyta</taxon>
        <taxon>Magnoliopsida</taxon>
        <taxon>eudicotyledons</taxon>
        <taxon>Gunneridae</taxon>
        <taxon>Pentapetalae</taxon>
        <taxon>rosids</taxon>
        <taxon>malvids</taxon>
        <taxon>Malvales</taxon>
        <taxon>Malvaceae</taxon>
        <taxon>Malvoideae</taxon>
        <taxon>Gossypium</taxon>
    </lineage>
</organism>
<keyword evidence="4" id="KW-1185">Reference proteome</keyword>
<reference evidence="3 4" key="1">
    <citation type="journal article" date="2021" name="bioRxiv">
        <title>The Gossypium anomalum genome as a resource for cotton improvement and evolutionary analysis of hybrid incompatibility.</title>
        <authorList>
            <person name="Grover C.E."/>
            <person name="Yuan D."/>
            <person name="Arick M.A."/>
            <person name="Miller E.R."/>
            <person name="Hu G."/>
            <person name="Peterson D.G."/>
            <person name="Wendel J.F."/>
            <person name="Udall J.A."/>
        </authorList>
    </citation>
    <scope>NUCLEOTIDE SEQUENCE [LARGE SCALE GENOMIC DNA]</scope>
    <source>
        <strain evidence="3">JFW-Udall</strain>
        <tissue evidence="3">Leaf</tissue>
    </source>
</reference>
<dbReference type="PANTHER" id="PTHR36767:SF1">
    <property type="entry name" value="OS05G0126200 PROTEIN"/>
    <property type="match status" value="1"/>
</dbReference>
<dbReference type="OrthoDB" id="1921449at2759"/>
<evidence type="ECO:0000313" key="4">
    <source>
        <dbReference type="Proteomes" id="UP000701853"/>
    </source>
</evidence>
<name>A0A8J5Y6L9_9ROSI</name>
<evidence type="ECO:0000256" key="1">
    <source>
        <dbReference type="SAM" id="Coils"/>
    </source>
</evidence>
<gene>
    <name evidence="3" type="ORF">CXB51_028143</name>
</gene>
<dbReference type="EMBL" id="JAHUZN010000011">
    <property type="protein sequence ID" value="KAG8478214.1"/>
    <property type="molecule type" value="Genomic_DNA"/>
</dbReference>
<evidence type="ECO:0000313" key="3">
    <source>
        <dbReference type="EMBL" id="KAG8478214.1"/>
    </source>
</evidence>
<keyword evidence="1" id="KW-0175">Coiled coil</keyword>
<proteinExistence type="predicted"/>
<comment type="caution">
    <text evidence="3">The sequence shown here is derived from an EMBL/GenBank/DDBJ whole genome shotgun (WGS) entry which is preliminary data.</text>
</comment>